<keyword evidence="2" id="KW-1185">Reference proteome</keyword>
<dbReference type="Proteomes" id="UP001339911">
    <property type="component" value="Unassembled WGS sequence"/>
</dbReference>
<dbReference type="InterPro" id="IPR025101">
    <property type="entry name" value="DUF4012"/>
</dbReference>
<reference evidence="1 2" key="1">
    <citation type="submission" date="2024-01" db="EMBL/GenBank/DDBJ databases">
        <title>Genome insights into Plantactinospora veratri sp. nov.</title>
        <authorList>
            <person name="Wang L."/>
        </authorList>
    </citation>
    <scope>NUCLEOTIDE SEQUENCE [LARGE SCALE GENOMIC DNA]</scope>
    <source>
        <strain evidence="1 2">NEAU-FHS4</strain>
    </source>
</reference>
<dbReference type="EMBL" id="JAZGQL010000010">
    <property type="protein sequence ID" value="MEE6308425.1"/>
    <property type="molecule type" value="Genomic_DNA"/>
</dbReference>
<dbReference type="RefSeq" id="WP_331208706.1">
    <property type="nucleotide sequence ID" value="NZ_JAZGQL010000010.1"/>
</dbReference>
<name>A0ABU7SEP3_9ACTN</name>
<organism evidence="1 2">
    <name type="scientific">Plantactinospora veratri</name>
    <dbReference type="NCBI Taxonomy" id="1436122"/>
    <lineage>
        <taxon>Bacteria</taxon>
        <taxon>Bacillati</taxon>
        <taxon>Actinomycetota</taxon>
        <taxon>Actinomycetes</taxon>
        <taxon>Micromonosporales</taxon>
        <taxon>Micromonosporaceae</taxon>
        <taxon>Plantactinospora</taxon>
    </lineage>
</organism>
<protein>
    <submittedName>
        <fullName evidence="1">DUF4012 domain-containing protein</fullName>
    </submittedName>
</protein>
<sequence length="591" mass="62839">MSPGRRKARRRVVRRQLRRILLTALVVGCLLAVAGGWVGLRGWQAGGHLENAASLARELSQQVLDGQTAQARRTLEALQQQTAAARSRTGDVGWRAAGSAPYGGRNMVAVRELAVGVDELARRAFPALVELNPQTLLPSSGRLDLAALRGAMPTLVEADSTVHEVRDRILTVPTSGLVPTVRDAVSQLRAELDRLAEVTSAVRRSGALLPTLLGGNGTRTYLAVFQNLAEPRATGGIFGAYAVIRASKGEVKLVKQGPATDLNTYGKPPLPLSRELRALYTDLPGIYPADVNLTPHFPTAATLIREMYRRAGGGTVDGVLATDPVALSYLLKAIGPVPVPGHPTLTAPTVVRTLLSDTYRRLDKPAQQDNFFAASARAVFDALLKRPVNPRAVAQAVSTAVAERRILFWSAHAGEQRELVDSRLAGVLPEQESVQNVGVFLNDGSGAKLGYYLHRSAELTVGDCRADGSRELHLRLTLRSSAPSSGLSKSVRGLAMSGDPYTARVLVSVFSPVRGSPLRARLDGKATPMGGGVERGRRVGVLAVDVGPGRTRVLEVGLLTPPKASGEAELWLTPGPTPWTTRVSSAPACGQ</sequence>
<proteinExistence type="predicted"/>
<evidence type="ECO:0000313" key="1">
    <source>
        <dbReference type="EMBL" id="MEE6308425.1"/>
    </source>
</evidence>
<accession>A0ABU7SEP3</accession>
<dbReference type="Pfam" id="PF13196">
    <property type="entry name" value="DUF4012"/>
    <property type="match status" value="1"/>
</dbReference>
<evidence type="ECO:0000313" key="2">
    <source>
        <dbReference type="Proteomes" id="UP001339911"/>
    </source>
</evidence>
<gene>
    <name evidence="1" type="ORF">V1634_16480</name>
</gene>
<comment type="caution">
    <text evidence="1">The sequence shown here is derived from an EMBL/GenBank/DDBJ whole genome shotgun (WGS) entry which is preliminary data.</text>
</comment>